<proteinExistence type="predicted"/>
<feature type="transmembrane region" description="Helical" evidence="2">
    <location>
        <begin position="54"/>
        <end position="72"/>
    </location>
</feature>
<dbReference type="InterPro" id="IPR049492">
    <property type="entry name" value="BD-FAE-like_dom"/>
</dbReference>
<dbReference type="SUPFAM" id="SSF53474">
    <property type="entry name" value="alpha/beta-Hydrolases"/>
    <property type="match status" value="1"/>
</dbReference>
<dbReference type="GO" id="GO:0016787">
    <property type="term" value="F:hydrolase activity"/>
    <property type="evidence" value="ECO:0007669"/>
    <property type="project" value="UniProtKB-KW"/>
</dbReference>
<keyword evidence="5" id="KW-1185">Reference proteome</keyword>
<keyword evidence="2" id="KW-1133">Transmembrane helix</keyword>
<dbReference type="AlphaFoldDB" id="A0A507E7I0"/>
<dbReference type="STRING" id="109895.A0A507E7I0"/>
<dbReference type="InterPro" id="IPR050300">
    <property type="entry name" value="GDXG_lipolytic_enzyme"/>
</dbReference>
<feature type="transmembrane region" description="Helical" evidence="2">
    <location>
        <begin position="84"/>
        <end position="104"/>
    </location>
</feature>
<evidence type="ECO:0000313" key="4">
    <source>
        <dbReference type="EMBL" id="TPX60023.1"/>
    </source>
</evidence>
<evidence type="ECO:0000256" key="1">
    <source>
        <dbReference type="ARBA" id="ARBA00022801"/>
    </source>
</evidence>
<reference evidence="4 5" key="1">
    <citation type="journal article" date="2019" name="Sci. Rep.">
        <title>Comparative genomics of chytrid fungi reveal insights into the obligate biotrophic and pathogenic lifestyle of Synchytrium endobioticum.</title>
        <authorList>
            <person name="van de Vossenberg B.T.L.H."/>
            <person name="Warris S."/>
            <person name="Nguyen H.D.T."/>
            <person name="van Gent-Pelzer M.P.E."/>
            <person name="Joly D.L."/>
            <person name="van de Geest H.C."/>
            <person name="Bonants P.J.M."/>
            <person name="Smith D.S."/>
            <person name="Levesque C.A."/>
            <person name="van der Lee T.A.J."/>
        </authorList>
    </citation>
    <scope>NUCLEOTIDE SEQUENCE [LARGE SCALE GENOMIC DNA]</scope>
    <source>
        <strain evidence="4 5">CBS 809.83</strain>
    </source>
</reference>
<gene>
    <name evidence="4" type="ORF">PhCBS80983_g02092</name>
</gene>
<keyword evidence="2" id="KW-0812">Transmembrane</keyword>
<feature type="domain" description="BD-FAE-like" evidence="3">
    <location>
        <begin position="173"/>
        <end position="349"/>
    </location>
</feature>
<dbReference type="Proteomes" id="UP000318582">
    <property type="component" value="Unassembled WGS sequence"/>
</dbReference>
<dbReference type="PANTHER" id="PTHR48081">
    <property type="entry name" value="AB HYDROLASE SUPERFAMILY PROTEIN C4A8.06C"/>
    <property type="match status" value="1"/>
</dbReference>
<dbReference type="Pfam" id="PF20434">
    <property type="entry name" value="BD-FAE"/>
    <property type="match status" value="1"/>
</dbReference>
<protein>
    <recommendedName>
        <fullName evidence="3">BD-FAE-like domain-containing protein</fullName>
    </recommendedName>
</protein>
<keyword evidence="2" id="KW-0472">Membrane</keyword>
<comment type="caution">
    <text evidence="4">The sequence shown here is derived from an EMBL/GenBank/DDBJ whole genome shotgun (WGS) entry which is preliminary data.</text>
</comment>
<evidence type="ECO:0000259" key="3">
    <source>
        <dbReference type="Pfam" id="PF20434"/>
    </source>
</evidence>
<name>A0A507E7I0_9FUNG</name>
<keyword evidence="1" id="KW-0378">Hydrolase</keyword>
<organism evidence="4 5">
    <name type="scientific">Powellomyces hirtus</name>
    <dbReference type="NCBI Taxonomy" id="109895"/>
    <lineage>
        <taxon>Eukaryota</taxon>
        <taxon>Fungi</taxon>
        <taxon>Fungi incertae sedis</taxon>
        <taxon>Chytridiomycota</taxon>
        <taxon>Chytridiomycota incertae sedis</taxon>
        <taxon>Chytridiomycetes</taxon>
        <taxon>Spizellomycetales</taxon>
        <taxon>Powellomycetaceae</taxon>
        <taxon>Powellomyces</taxon>
    </lineage>
</organism>
<dbReference type="InterPro" id="IPR029058">
    <property type="entry name" value="AB_hydrolase_fold"/>
</dbReference>
<dbReference type="PANTHER" id="PTHR48081:SF33">
    <property type="entry name" value="KYNURENINE FORMAMIDASE"/>
    <property type="match status" value="1"/>
</dbReference>
<dbReference type="Gene3D" id="3.40.50.1820">
    <property type="entry name" value="alpha/beta hydrolase"/>
    <property type="match status" value="1"/>
</dbReference>
<accession>A0A507E7I0</accession>
<evidence type="ECO:0000256" key="2">
    <source>
        <dbReference type="SAM" id="Phobius"/>
    </source>
</evidence>
<evidence type="ECO:0000313" key="5">
    <source>
        <dbReference type="Proteomes" id="UP000318582"/>
    </source>
</evidence>
<sequence>MWVLAIYTALYATSVLLTGALCVVSQLPPPAKSTANYRMAVMILSTLVTEFPQIFLGFKFLILYFASAVGVLDPANGIRGIQWLYRLDIAVFLMIWAFFLQSYFARFVVEEQTKMYRAVDSHDPPGFFHLGYWFRLLNPFWYARNVMVHPDICYATDAELKHAGPAAEPYMSLDVHIHPSYPRNRPILIYIHGGSWSMGDKTITTPAISYMALKRWVVVSVNYRLTPHVKYPEHLIDVKRAIRWVRQHAVRYGGDPNFIAISGNSAGGHLAAMAAMTPNDPYYQPGFENVDTTVQACVGMNPVLDVTNHKRYWKHKFQEWFASSVAGLPNGFAANEELMQASSPVILLKHMEAQRRKSNKVAAVAGIDVEDVTALAGPGPDGRPVRPSGPRAVTGTEQLPPFLLFTGRADILVPFRSTRDFVQSFKKISKSPICYVEFPNANHMYDILSAPRAHYMAYGIERFLGRMYERHVAAVAAGEKEKK</sequence>
<dbReference type="EMBL" id="QEAQ01000019">
    <property type="protein sequence ID" value="TPX60023.1"/>
    <property type="molecule type" value="Genomic_DNA"/>
</dbReference>